<dbReference type="NCBIfam" id="TIGR03998">
    <property type="entry name" value="thiol_BshC"/>
    <property type="match status" value="1"/>
</dbReference>
<gene>
    <name evidence="2" type="primary">bshC</name>
    <name evidence="5" type="ORF">EDD57_10280</name>
</gene>
<dbReference type="OrthoDB" id="9765151at2"/>
<dbReference type="InterPro" id="IPR011199">
    <property type="entry name" value="Bacillithiol_biosynth_BshC"/>
</dbReference>
<reference evidence="5 6" key="1">
    <citation type="submission" date="2019-03" db="EMBL/GenBank/DDBJ databases">
        <title>Genomic Encyclopedia of Type Strains, Phase IV (KMG-IV): sequencing the most valuable type-strain genomes for metagenomic binning, comparative biology and taxonomic classification.</title>
        <authorList>
            <person name="Goeker M."/>
        </authorList>
    </citation>
    <scope>NUCLEOTIDE SEQUENCE [LARGE SCALE GENOMIC DNA]</scope>
    <source>
        <strain evidence="5 6">DSM 46831</strain>
    </source>
</reference>
<dbReference type="Pfam" id="PF10079">
    <property type="entry name" value="Rossmann-like_BshC"/>
    <property type="match status" value="1"/>
</dbReference>
<comment type="caution">
    <text evidence="5">The sequence shown here is derived from an EMBL/GenBank/DDBJ whole genome shotgun (WGS) entry which is preliminary data.</text>
</comment>
<keyword evidence="1 2" id="KW-0436">Ligase</keyword>
<dbReference type="InterPro" id="IPR055399">
    <property type="entry name" value="CC_BshC"/>
</dbReference>
<evidence type="ECO:0000256" key="2">
    <source>
        <dbReference type="HAMAP-Rule" id="MF_01867"/>
    </source>
</evidence>
<dbReference type="Proteomes" id="UP000294746">
    <property type="component" value="Unassembled WGS sequence"/>
</dbReference>
<organism evidence="5 6">
    <name type="scientific">Baia soyae</name>
    <dbReference type="NCBI Taxonomy" id="1544746"/>
    <lineage>
        <taxon>Bacteria</taxon>
        <taxon>Bacillati</taxon>
        <taxon>Bacillota</taxon>
        <taxon>Bacilli</taxon>
        <taxon>Bacillales</taxon>
        <taxon>Thermoactinomycetaceae</taxon>
        <taxon>Baia</taxon>
    </lineage>
</organism>
<dbReference type="EC" id="6.-.-.-" evidence="2"/>
<protein>
    <recommendedName>
        <fullName evidence="2">Putative cysteine ligase BshC</fullName>
        <ecNumber evidence="2">6.-.-.-</ecNumber>
    </recommendedName>
</protein>
<evidence type="ECO:0000313" key="6">
    <source>
        <dbReference type="Proteomes" id="UP000294746"/>
    </source>
</evidence>
<evidence type="ECO:0000259" key="3">
    <source>
        <dbReference type="Pfam" id="PF10079"/>
    </source>
</evidence>
<feature type="domain" description="Bacillithiol biosynthesis BshC C-terminal coiled-coil" evidence="4">
    <location>
        <begin position="386"/>
        <end position="541"/>
    </location>
</feature>
<comment type="similarity">
    <text evidence="2">Belongs to the BshC family.</text>
</comment>
<keyword evidence="6" id="KW-1185">Reference proteome</keyword>
<dbReference type="PIRSF" id="PIRSF012535">
    <property type="entry name" value="UCP012535"/>
    <property type="match status" value="1"/>
</dbReference>
<feature type="domain" description="Bacillithiol biosynthesis BshC N-terminal Rossmann-like" evidence="3">
    <location>
        <begin position="1"/>
        <end position="383"/>
    </location>
</feature>
<evidence type="ECO:0000313" key="5">
    <source>
        <dbReference type="EMBL" id="TCP70438.1"/>
    </source>
</evidence>
<name>A0A4R2S1W9_9BACL</name>
<dbReference type="InterPro" id="IPR055398">
    <property type="entry name" value="Rossmann-like_BshC"/>
</dbReference>
<dbReference type="EMBL" id="SLXV01000002">
    <property type="protein sequence ID" value="TCP70438.1"/>
    <property type="molecule type" value="Genomic_DNA"/>
</dbReference>
<evidence type="ECO:0000259" key="4">
    <source>
        <dbReference type="Pfam" id="PF24850"/>
    </source>
</evidence>
<dbReference type="RefSeq" id="WP_131847547.1">
    <property type="nucleotide sequence ID" value="NZ_SLXV01000002.1"/>
</dbReference>
<comment type="function">
    <text evidence="2">Involved in bacillithiol (BSH) biosynthesis. May catalyze the last step of the pathway, the addition of cysteine to glucosamine malate (GlcN-Mal) to generate BSH.</text>
</comment>
<dbReference type="Pfam" id="PF24850">
    <property type="entry name" value="CC_BshC"/>
    <property type="match status" value="1"/>
</dbReference>
<proteinExistence type="inferred from homology"/>
<accession>A0A4R2S1W9</accession>
<evidence type="ECO:0000256" key="1">
    <source>
        <dbReference type="ARBA" id="ARBA00022598"/>
    </source>
</evidence>
<dbReference type="GO" id="GO:0016874">
    <property type="term" value="F:ligase activity"/>
    <property type="evidence" value="ECO:0007669"/>
    <property type="project" value="UniProtKB-UniRule"/>
</dbReference>
<dbReference type="AlphaFoldDB" id="A0A4R2S1W9"/>
<dbReference type="HAMAP" id="MF_01867">
    <property type="entry name" value="BshC"/>
    <property type="match status" value="1"/>
</dbReference>
<sequence>MKIECIKNPWQNQLMSDYLEPEHPVRSFFSHHPLQSSSYSLRAEEVYSSLSQRVDRQKLVEALYRYHQPELLHPEIESNLGRLRQEDSLVVIGGQQAGLVTGPLYTIHKVFTIIELARKQEQELGKPVIPVFWIAGEDHDIDEVNHIFVQSKEGVLKKRYRVEVEQNNRQAVSHLSIDPEYLQNWLQEVSEHYVDTPYKTEWLEACQKLSHDKPSWGRFFARLLHSLFAKYGLVLIDSADPHVRQIEQDFFLRLINQSEQIQTSIQTSVQQFEEAGYADPIHTQPNQANLFLITDSGRLLLDREGDQWTTREGKQTFTTSELREIAGQTPERFSNNVATRPLMQEYLFPVLAFVAGPGEVAYWGVLKEAFIHTGLSMPIVYPRFQMTLVERHVDIRKREFGHSWETYLTKGTLIREEWLKAQFSFQVDPLFDAIKKQVVDLYQPMIKQIHSQLGRQTEEMGQKNIEKVTEQIQFYQRFVERTMSDIHQTTLRQWDELLRGISPNQQPQERVHNLIYYWNAYGLDWMDRTLQLLRDKQPTHHFMVHF</sequence>